<protein>
    <recommendedName>
        <fullName evidence="2">Hypervirulence associated protein TUDOR domain-containing protein</fullName>
    </recommendedName>
</protein>
<keyword evidence="4" id="KW-1185">Reference proteome</keyword>
<sequence length="86" mass="9440">MSEKYQEGDRVSYKPVGGPDSNTSISTGIILSVLKQDTEMDGRTMHASENHVRYEIENVNTGKAAAVFEENIIEVVGDDEVVKGRP</sequence>
<feature type="domain" description="Hypervirulence associated protein TUDOR" evidence="2">
    <location>
        <begin position="8"/>
        <end position="72"/>
    </location>
</feature>
<evidence type="ECO:0000313" key="3">
    <source>
        <dbReference type="EMBL" id="KAJ9665544.1"/>
    </source>
</evidence>
<proteinExistence type="predicted"/>
<dbReference type="EMBL" id="JAPDRL010000028">
    <property type="protein sequence ID" value="KAJ9665544.1"/>
    <property type="molecule type" value="Genomic_DNA"/>
</dbReference>
<gene>
    <name evidence="3" type="ORF">H2201_004426</name>
</gene>
<feature type="region of interest" description="Disordered" evidence="1">
    <location>
        <begin position="1"/>
        <end position="20"/>
    </location>
</feature>
<dbReference type="Proteomes" id="UP001172684">
    <property type="component" value="Unassembled WGS sequence"/>
</dbReference>
<dbReference type="Pfam" id="PF11160">
    <property type="entry name" value="Hva1_TUDOR"/>
    <property type="match status" value="1"/>
</dbReference>
<feature type="compositionally biased region" description="Basic and acidic residues" evidence="1">
    <location>
        <begin position="1"/>
        <end position="12"/>
    </location>
</feature>
<evidence type="ECO:0000256" key="1">
    <source>
        <dbReference type="SAM" id="MobiDB-lite"/>
    </source>
</evidence>
<evidence type="ECO:0000259" key="2">
    <source>
        <dbReference type="Pfam" id="PF11160"/>
    </source>
</evidence>
<dbReference type="InterPro" id="IPR021331">
    <property type="entry name" value="Hva1_TUDOR"/>
</dbReference>
<organism evidence="3 4">
    <name type="scientific">Coniosporium apollinis</name>
    <dbReference type="NCBI Taxonomy" id="61459"/>
    <lineage>
        <taxon>Eukaryota</taxon>
        <taxon>Fungi</taxon>
        <taxon>Dikarya</taxon>
        <taxon>Ascomycota</taxon>
        <taxon>Pezizomycotina</taxon>
        <taxon>Dothideomycetes</taxon>
        <taxon>Dothideomycetes incertae sedis</taxon>
        <taxon>Coniosporium</taxon>
    </lineage>
</organism>
<reference evidence="3" key="1">
    <citation type="submission" date="2022-10" db="EMBL/GenBank/DDBJ databases">
        <title>Culturing micro-colonial fungi from biological soil crusts in the Mojave desert and describing Neophaeococcomyces mojavensis, and introducing the new genera and species Taxawa tesnikishii.</title>
        <authorList>
            <person name="Kurbessoian T."/>
            <person name="Stajich J.E."/>
        </authorList>
    </citation>
    <scope>NUCLEOTIDE SEQUENCE</scope>
    <source>
        <strain evidence="3">TK_1</strain>
    </source>
</reference>
<evidence type="ECO:0000313" key="4">
    <source>
        <dbReference type="Proteomes" id="UP001172684"/>
    </source>
</evidence>
<name>A0ABQ9NT06_9PEZI</name>
<accession>A0ABQ9NT06</accession>
<comment type="caution">
    <text evidence="3">The sequence shown here is derived from an EMBL/GenBank/DDBJ whole genome shotgun (WGS) entry which is preliminary data.</text>
</comment>